<evidence type="ECO:0000256" key="9">
    <source>
        <dbReference type="ARBA" id="ARBA00040505"/>
    </source>
</evidence>
<evidence type="ECO:0000259" key="10">
    <source>
        <dbReference type="Pfam" id="PF01636"/>
    </source>
</evidence>
<feature type="domain" description="Aminoglycoside phosphotransferase" evidence="10">
    <location>
        <begin position="72"/>
        <end position="292"/>
    </location>
</feature>
<dbReference type="SUPFAM" id="SSF56112">
    <property type="entry name" value="Protein kinase-like (PK-like)"/>
    <property type="match status" value="1"/>
</dbReference>
<evidence type="ECO:0000256" key="3">
    <source>
        <dbReference type="ARBA" id="ARBA00022490"/>
    </source>
</evidence>
<dbReference type="FunFam" id="3.30.200.20:FF:000549">
    <property type="entry name" value="hydroxylysine kinase"/>
    <property type="match status" value="1"/>
</dbReference>
<evidence type="ECO:0000256" key="8">
    <source>
        <dbReference type="ARBA" id="ARBA00038873"/>
    </source>
</evidence>
<dbReference type="GO" id="GO:0047992">
    <property type="term" value="F:hydroxylysine kinase activity"/>
    <property type="evidence" value="ECO:0007669"/>
    <property type="project" value="UniProtKB-EC"/>
</dbReference>
<dbReference type="GO" id="GO:0005737">
    <property type="term" value="C:cytoplasm"/>
    <property type="evidence" value="ECO:0007669"/>
    <property type="project" value="UniProtKB-SubCell"/>
</dbReference>
<gene>
    <name evidence="11" type="ORF">SK128_016728</name>
</gene>
<name>A0AAN9A5N9_HALRR</name>
<keyword evidence="12" id="KW-1185">Reference proteome</keyword>
<accession>A0AAN9A5N9</accession>
<dbReference type="Pfam" id="PF01636">
    <property type="entry name" value="APH"/>
    <property type="match status" value="1"/>
</dbReference>
<comment type="caution">
    <text evidence="11">The sequence shown here is derived from an EMBL/GenBank/DDBJ whole genome shotgun (WGS) entry which is preliminary data.</text>
</comment>
<keyword evidence="5" id="KW-0418">Kinase</keyword>
<comment type="function">
    <text evidence="7">Catalyzes the GTP-dependent phosphorylation of 5-hydroxy-L-lysine.</text>
</comment>
<dbReference type="EC" id="2.7.1.81" evidence="8"/>
<evidence type="ECO:0000313" key="12">
    <source>
        <dbReference type="Proteomes" id="UP001381693"/>
    </source>
</evidence>
<dbReference type="InterPro" id="IPR050249">
    <property type="entry name" value="Pseudomonas-type_ThrB"/>
</dbReference>
<comment type="subcellular location">
    <subcellularLocation>
        <location evidence="1">Cytoplasm</location>
    </subcellularLocation>
</comment>
<reference evidence="11 12" key="1">
    <citation type="submission" date="2023-11" db="EMBL/GenBank/DDBJ databases">
        <title>Halocaridina rubra genome assembly.</title>
        <authorList>
            <person name="Smith C."/>
        </authorList>
    </citation>
    <scope>NUCLEOTIDE SEQUENCE [LARGE SCALE GENOMIC DNA]</scope>
    <source>
        <strain evidence="11">EP-1</strain>
        <tissue evidence="11">Whole</tissue>
    </source>
</reference>
<keyword evidence="3" id="KW-0963">Cytoplasm</keyword>
<proteinExistence type="inferred from homology"/>
<evidence type="ECO:0000256" key="5">
    <source>
        <dbReference type="ARBA" id="ARBA00022777"/>
    </source>
</evidence>
<dbReference type="Proteomes" id="UP001381693">
    <property type="component" value="Unassembled WGS sequence"/>
</dbReference>
<keyword evidence="4" id="KW-0808">Transferase</keyword>
<dbReference type="PANTHER" id="PTHR21064:SF1">
    <property type="entry name" value="HYDROXYLYSINE KINASE"/>
    <property type="match status" value="1"/>
</dbReference>
<comment type="catalytic activity">
    <reaction evidence="6">
        <text>(5R)-5-hydroxy-L-lysine + GTP = (5R)-5-phosphooxy-L-lysine + GDP + H(+)</text>
        <dbReference type="Rhea" id="RHEA:19049"/>
        <dbReference type="ChEBI" id="CHEBI:15378"/>
        <dbReference type="ChEBI" id="CHEBI:37565"/>
        <dbReference type="ChEBI" id="CHEBI:57882"/>
        <dbReference type="ChEBI" id="CHEBI:58189"/>
        <dbReference type="ChEBI" id="CHEBI:58357"/>
        <dbReference type="EC" id="2.7.1.81"/>
    </reaction>
</comment>
<evidence type="ECO:0000256" key="2">
    <source>
        <dbReference type="ARBA" id="ARBA00006219"/>
    </source>
</evidence>
<dbReference type="AlphaFoldDB" id="A0AAN9A5N9"/>
<dbReference type="Gene3D" id="3.30.200.20">
    <property type="entry name" value="Phosphorylase Kinase, domain 1"/>
    <property type="match status" value="1"/>
</dbReference>
<evidence type="ECO:0000256" key="6">
    <source>
        <dbReference type="ARBA" id="ARBA00036820"/>
    </source>
</evidence>
<dbReference type="PANTHER" id="PTHR21064">
    <property type="entry name" value="AMINOGLYCOSIDE PHOSPHOTRANSFERASE DOMAIN-CONTAINING PROTEIN-RELATED"/>
    <property type="match status" value="1"/>
</dbReference>
<evidence type="ECO:0000313" key="11">
    <source>
        <dbReference type="EMBL" id="KAK7081606.1"/>
    </source>
</evidence>
<organism evidence="11 12">
    <name type="scientific">Halocaridina rubra</name>
    <name type="common">Hawaiian red shrimp</name>
    <dbReference type="NCBI Taxonomy" id="373956"/>
    <lineage>
        <taxon>Eukaryota</taxon>
        <taxon>Metazoa</taxon>
        <taxon>Ecdysozoa</taxon>
        <taxon>Arthropoda</taxon>
        <taxon>Crustacea</taxon>
        <taxon>Multicrustacea</taxon>
        <taxon>Malacostraca</taxon>
        <taxon>Eumalacostraca</taxon>
        <taxon>Eucarida</taxon>
        <taxon>Decapoda</taxon>
        <taxon>Pleocyemata</taxon>
        <taxon>Caridea</taxon>
        <taxon>Atyoidea</taxon>
        <taxon>Atyidae</taxon>
        <taxon>Halocaridina</taxon>
    </lineage>
</organism>
<sequence length="388" mass="44856">MTTEETQTSGLLQPGQIIRPMVKSDDVPAIVSKLYGLTVINVKELNSYDDKNFFIQVASDIQNPHIADLSPHGYVLKILNSMDTKNEKLVNAQNEMMLFLQSRGFNVPRPEKNIHGTHMFAENLNISFDTFVENNVTEEPSGTYMVRLLTFLPGKILHQVPYTPKLFYESGSFLGRMDNELKEFQNEDLKKRKLIWMLDNTPELSKFVYAVRNEEHHKIILDILQAWNSEVKPIIPKLKRGFIHGDFNEQNIIVTSDTDEEKEYHVSGIIDFGDIQYSCYVFEVAIAIMYMMVEVKMMKSNDVGGHVLAGYLKERDIEDCEWDILKECVAARFAQSLVLGAYSIEQDPENKYLIVTAGRGWRVLTEFWNTPKEDIIKNWKEIIHTYKR</sequence>
<dbReference type="Gene3D" id="3.90.1200.10">
    <property type="match status" value="1"/>
</dbReference>
<protein>
    <recommendedName>
        <fullName evidence="9">Hydroxylysine kinase</fullName>
        <ecNumber evidence="8">2.7.1.81</ecNumber>
    </recommendedName>
</protein>
<evidence type="ECO:0000256" key="4">
    <source>
        <dbReference type="ARBA" id="ARBA00022679"/>
    </source>
</evidence>
<dbReference type="EMBL" id="JAXCGZ010004631">
    <property type="protein sequence ID" value="KAK7081606.1"/>
    <property type="molecule type" value="Genomic_DNA"/>
</dbReference>
<dbReference type="FunFam" id="3.90.1200.10:FF:000007">
    <property type="entry name" value="hydroxylysine kinase isoform X1"/>
    <property type="match status" value="1"/>
</dbReference>
<dbReference type="InterPro" id="IPR011009">
    <property type="entry name" value="Kinase-like_dom_sf"/>
</dbReference>
<evidence type="ECO:0000256" key="7">
    <source>
        <dbReference type="ARBA" id="ARBA00037368"/>
    </source>
</evidence>
<dbReference type="InterPro" id="IPR002575">
    <property type="entry name" value="Aminoglycoside_PTrfase"/>
</dbReference>
<evidence type="ECO:0000256" key="1">
    <source>
        <dbReference type="ARBA" id="ARBA00004496"/>
    </source>
</evidence>
<comment type="similarity">
    <text evidence="2">Belongs to the aminoglycoside phosphotransferase family.</text>
</comment>